<dbReference type="EMBL" id="CM032190">
    <property type="protein sequence ID" value="KAG7086954.1"/>
    <property type="molecule type" value="Genomic_DNA"/>
</dbReference>
<comment type="caution">
    <text evidence="1">The sequence shown here is derived from an EMBL/GenBank/DDBJ whole genome shotgun (WGS) entry which is preliminary data.</text>
</comment>
<name>A0A9P7RNJ5_9AGAR</name>
<keyword evidence="2" id="KW-1185">Reference proteome</keyword>
<sequence length="192" mass="22010">MRNTPFSETNTSLPRVSNSVIGTTTEPTLRTDSPLPFTLPRIELPDQRKTQIMGTSVENNGKLMTVEKKSKHTRTSTVMNPELYKDLDDIDLMEISSVYQAALKATIITTIHGYWTRPERFVDLRNPVYRRMANEVVRHGHRYRYVRIPALENNQASDSEKSARPETPKWRLEKEADVAMAAAGLPPRNWRS</sequence>
<gene>
    <name evidence="1" type="ORF">E1B28_002871</name>
</gene>
<dbReference type="GeneID" id="66071947"/>
<organism evidence="1 2">
    <name type="scientific">Marasmius oreades</name>
    <name type="common">fairy-ring Marasmius</name>
    <dbReference type="NCBI Taxonomy" id="181124"/>
    <lineage>
        <taxon>Eukaryota</taxon>
        <taxon>Fungi</taxon>
        <taxon>Dikarya</taxon>
        <taxon>Basidiomycota</taxon>
        <taxon>Agaricomycotina</taxon>
        <taxon>Agaricomycetes</taxon>
        <taxon>Agaricomycetidae</taxon>
        <taxon>Agaricales</taxon>
        <taxon>Marasmiineae</taxon>
        <taxon>Marasmiaceae</taxon>
        <taxon>Marasmius</taxon>
    </lineage>
</organism>
<evidence type="ECO:0000313" key="1">
    <source>
        <dbReference type="EMBL" id="KAG7086954.1"/>
    </source>
</evidence>
<dbReference type="Proteomes" id="UP001049176">
    <property type="component" value="Chromosome 10"/>
</dbReference>
<protein>
    <submittedName>
        <fullName evidence="1">Uncharacterized protein</fullName>
    </submittedName>
</protein>
<proteinExistence type="predicted"/>
<dbReference type="RefSeq" id="XP_043003425.1">
    <property type="nucleotide sequence ID" value="XM_043159819.1"/>
</dbReference>
<dbReference type="KEGG" id="more:E1B28_002871"/>
<accession>A0A9P7RNJ5</accession>
<reference evidence="1" key="1">
    <citation type="journal article" date="2021" name="Genome Biol. Evol.">
        <title>The assembled and annotated genome of the fairy-ring fungus Marasmius oreades.</title>
        <authorList>
            <person name="Hiltunen M."/>
            <person name="Ament-Velasquez S.L."/>
            <person name="Johannesson H."/>
        </authorList>
    </citation>
    <scope>NUCLEOTIDE SEQUENCE</scope>
    <source>
        <strain evidence="1">03SP1</strain>
    </source>
</reference>
<evidence type="ECO:0000313" key="2">
    <source>
        <dbReference type="Proteomes" id="UP001049176"/>
    </source>
</evidence>
<dbReference type="AlphaFoldDB" id="A0A9P7RNJ5"/>